<accession>A0A4Q9KE13</accession>
<proteinExistence type="inferred from homology"/>
<evidence type="ECO:0000313" key="10">
    <source>
        <dbReference type="Proteomes" id="UP000292373"/>
    </source>
</evidence>
<dbReference type="GO" id="GO:0005886">
    <property type="term" value="C:plasma membrane"/>
    <property type="evidence" value="ECO:0007669"/>
    <property type="project" value="UniProtKB-SubCell"/>
</dbReference>
<evidence type="ECO:0000256" key="2">
    <source>
        <dbReference type="ARBA" id="ARBA00022618"/>
    </source>
</evidence>
<dbReference type="RefSeq" id="WP_131167931.1">
    <property type="nucleotide sequence ID" value="NZ_SDMQ01000006.1"/>
</dbReference>
<evidence type="ECO:0000313" key="9">
    <source>
        <dbReference type="EMBL" id="TBT85018.1"/>
    </source>
</evidence>
<feature type="compositionally biased region" description="Basic and acidic residues" evidence="8">
    <location>
        <begin position="1"/>
        <end position="14"/>
    </location>
</feature>
<evidence type="ECO:0000256" key="7">
    <source>
        <dbReference type="HAMAP-Rule" id="MF_00631"/>
    </source>
</evidence>
<reference evidence="9 10" key="1">
    <citation type="submission" date="2019-01" db="EMBL/GenBank/DDBJ databases">
        <title>Lactibacter flavus gen. nov., sp. nov., a novel bacterium of the family Propionibacteriaceae isolated from raw milk and dairy products.</title>
        <authorList>
            <person name="Huptas C."/>
            <person name="Wenning M."/>
            <person name="Breitenwieser F."/>
            <person name="Doll E."/>
            <person name="Von Neubeck M."/>
            <person name="Busse H.-J."/>
            <person name="Scherer S."/>
        </authorList>
    </citation>
    <scope>NUCLEOTIDE SEQUENCE [LARGE SCALE GENOMIC DNA]</scope>
    <source>
        <strain evidence="9 10">KCTC 33808</strain>
    </source>
</reference>
<feature type="transmembrane region" description="Helical" evidence="7">
    <location>
        <begin position="43"/>
        <end position="66"/>
    </location>
</feature>
<evidence type="ECO:0000256" key="4">
    <source>
        <dbReference type="ARBA" id="ARBA00022989"/>
    </source>
</evidence>
<dbReference type="Pfam" id="PF06781">
    <property type="entry name" value="CrgA"/>
    <property type="match status" value="1"/>
</dbReference>
<feature type="region of interest" description="Disordered" evidence="8">
    <location>
        <begin position="1"/>
        <end position="20"/>
    </location>
</feature>
<dbReference type="EMBL" id="SDMQ01000006">
    <property type="protein sequence ID" value="TBT85018.1"/>
    <property type="molecule type" value="Genomic_DNA"/>
</dbReference>
<feature type="transmembrane region" description="Helical" evidence="7">
    <location>
        <begin position="78"/>
        <end position="100"/>
    </location>
</feature>
<comment type="similarity">
    <text evidence="7">Belongs to the CrgA family.</text>
</comment>
<dbReference type="HAMAP" id="MF_00631">
    <property type="entry name" value="CrgA"/>
    <property type="match status" value="1"/>
</dbReference>
<evidence type="ECO:0000256" key="3">
    <source>
        <dbReference type="ARBA" id="ARBA00022692"/>
    </source>
</evidence>
<dbReference type="AlphaFoldDB" id="A0A4Q9KE13"/>
<keyword evidence="4 7" id="KW-1133">Transmembrane helix</keyword>
<organism evidence="9 10">
    <name type="scientific">Propioniciclava sinopodophylli</name>
    <dbReference type="NCBI Taxonomy" id="1837344"/>
    <lineage>
        <taxon>Bacteria</taxon>
        <taxon>Bacillati</taxon>
        <taxon>Actinomycetota</taxon>
        <taxon>Actinomycetes</taxon>
        <taxon>Propionibacteriales</taxon>
        <taxon>Propionibacteriaceae</taxon>
        <taxon>Propioniciclava</taxon>
    </lineage>
</organism>
<keyword evidence="3 7" id="KW-0812">Transmembrane</keyword>
<comment type="subcellular location">
    <subcellularLocation>
        <location evidence="7">Cell membrane</location>
        <topology evidence="7">Multi-pass membrane protein</topology>
    </subcellularLocation>
</comment>
<protein>
    <recommendedName>
        <fullName evidence="7">Cell division protein CrgA</fullName>
    </recommendedName>
</protein>
<sequence length="101" mass="11095">MPESKSRKQADLKKKSARQAAVAEERAEKKRLGKAGLGESRGWVVPTFITLMLLGVLWLVVWYLTASTGIYVPGMSDIGNWNLLIAMLLMGGSFGVATLWK</sequence>
<keyword evidence="1 7" id="KW-1003">Cell membrane</keyword>
<evidence type="ECO:0000256" key="1">
    <source>
        <dbReference type="ARBA" id="ARBA00022475"/>
    </source>
</evidence>
<keyword evidence="2 7" id="KW-0132">Cell division</keyword>
<evidence type="ECO:0000256" key="6">
    <source>
        <dbReference type="ARBA" id="ARBA00023306"/>
    </source>
</evidence>
<evidence type="ECO:0000256" key="8">
    <source>
        <dbReference type="SAM" id="MobiDB-lite"/>
    </source>
</evidence>
<dbReference type="InterPro" id="IPR009619">
    <property type="entry name" value="CrgA"/>
</dbReference>
<dbReference type="GO" id="GO:0051301">
    <property type="term" value="P:cell division"/>
    <property type="evidence" value="ECO:0007669"/>
    <property type="project" value="UniProtKB-UniRule"/>
</dbReference>
<keyword evidence="10" id="KW-1185">Reference proteome</keyword>
<name>A0A4Q9KE13_9ACTN</name>
<comment type="caution">
    <text evidence="9">The sequence shown here is derived from an EMBL/GenBank/DDBJ whole genome shotgun (WGS) entry which is preliminary data.</text>
</comment>
<evidence type="ECO:0000256" key="5">
    <source>
        <dbReference type="ARBA" id="ARBA00023136"/>
    </source>
</evidence>
<gene>
    <name evidence="7" type="primary">crgA</name>
    <name evidence="9" type="ORF">ET989_07555</name>
</gene>
<keyword evidence="6 7" id="KW-0131">Cell cycle</keyword>
<dbReference type="Proteomes" id="UP000292373">
    <property type="component" value="Unassembled WGS sequence"/>
</dbReference>
<dbReference type="OrthoDB" id="5189646at2"/>
<keyword evidence="5 7" id="KW-0472">Membrane</keyword>
<comment type="function">
    <text evidence="7">Involved in cell division.</text>
</comment>